<dbReference type="RefSeq" id="WP_164678144.1">
    <property type="nucleotide sequence ID" value="NZ_CP049057.1"/>
</dbReference>
<sequence length="427" mass="48185">MKQLFLLGMVALFFSCASDTQKIKVTKLEQYEKFLSNDSQNTYKNAMVERDFWSNKLSADTTGVGSLGALAGAYATLFQTTGDATFLYNAESLYKKGILNSAHNKDAFQRGLAHNYISQHRFKEAKEVLEESYEGNSNKKATELMLFDVYMEVGEYDKASEMLEKSKNLSDYNYLIRLAKWNDYKGDLDAAIHFIEKARDIADTRKSSPLQLWTYTNLGDYYGHAGRIQDAYWQYIKALNIQPDNAYAKKGIAWIAYSGEHDTAAALQILDSISEHHKIPDYHLLRAEIAEFNNDNAGSTAETNKFLDAVAKGNYGAMYNAYLIEVYADTNPKKALELAQQEVSNRATPETYHLLALAQLKNGLNEDALKTIERFVSGKTSEPMALYHSALVYKANGLLEEVTPLKQELLEAEFEVGPVLFRKIETL</sequence>
<reference evidence="2 3" key="1">
    <citation type="submission" date="2020-02" db="EMBL/GenBank/DDBJ databases">
        <title>Complete genome sequence of Flavobacteriaceae bacterium.</title>
        <authorList>
            <person name="Kim S.-J."/>
            <person name="Kim Y.-S."/>
            <person name="Kim K.-H."/>
        </authorList>
    </citation>
    <scope>NUCLEOTIDE SEQUENCE [LARGE SCALE GENOMIC DNA]</scope>
    <source>
        <strain evidence="2 3">RR4-40</strain>
    </source>
</reference>
<evidence type="ECO:0008006" key="4">
    <source>
        <dbReference type="Google" id="ProtNLM"/>
    </source>
</evidence>
<feature type="repeat" description="TPR" evidence="1">
    <location>
        <begin position="212"/>
        <end position="245"/>
    </location>
</feature>
<keyword evidence="3" id="KW-1185">Reference proteome</keyword>
<evidence type="ECO:0000256" key="1">
    <source>
        <dbReference type="PROSITE-ProRule" id="PRU00339"/>
    </source>
</evidence>
<dbReference type="Pfam" id="PF14559">
    <property type="entry name" value="TPR_19"/>
    <property type="match status" value="1"/>
</dbReference>
<evidence type="ECO:0000313" key="2">
    <source>
        <dbReference type="EMBL" id="QIE58146.1"/>
    </source>
</evidence>
<dbReference type="InterPro" id="IPR011990">
    <property type="entry name" value="TPR-like_helical_dom_sf"/>
</dbReference>
<keyword evidence="1" id="KW-0802">TPR repeat</keyword>
<dbReference type="Gene3D" id="1.25.40.10">
    <property type="entry name" value="Tetratricopeptide repeat domain"/>
    <property type="match status" value="3"/>
</dbReference>
<dbReference type="PROSITE" id="PS51257">
    <property type="entry name" value="PROKAR_LIPOPROTEIN"/>
    <property type="match status" value="1"/>
</dbReference>
<dbReference type="PROSITE" id="PS50005">
    <property type="entry name" value="TPR"/>
    <property type="match status" value="1"/>
</dbReference>
<gene>
    <name evidence="2" type="ORF">G5B37_00770</name>
</gene>
<accession>A0A6G6GHT2</accession>
<organism evidence="2 3">
    <name type="scientific">Rasiella rasia</name>
    <dbReference type="NCBI Taxonomy" id="2744027"/>
    <lineage>
        <taxon>Bacteria</taxon>
        <taxon>Pseudomonadati</taxon>
        <taxon>Bacteroidota</taxon>
        <taxon>Flavobacteriia</taxon>
        <taxon>Flavobacteriales</taxon>
        <taxon>Flavobacteriaceae</taxon>
        <taxon>Rasiella</taxon>
    </lineage>
</organism>
<dbReference type="KEGG" id="mgel:G5B37_00770"/>
<dbReference type="SUPFAM" id="SSF48452">
    <property type="entry name" value="TPR-like"/>
    <property type="match status" value="2"/>
</dbReference>
<protein>
    <recommendedName>
        <fullName evidence="4">Cell surface protein</fullName>
    </recommendedName>
</protein>
<proteinExistence type="predicted"/>
<dbReference type="InterPro" id="IPR019734">
    <property type="entry name" value="TPR_rpt"/>
</dbReference>
<name>A0A6G6GHT2_9FLAO</name>
<dbReference type="AlphaFoldDB" id="A0A6G6GHT2"/>
<dbReference type="Proteomes" id="UP000505306">
    <property type="component" value="Chromosome"/>
</dbReference>
<evidence type="ECO:0000313" key="3">
    <source>
        <dbReference type="Proteomes" id="UP000505306"/>
    </source>
</evidence>
<dbReference type="EMBL" id="CP049057">
    <property type="protein sequence ID" value="QIE58146.1"/>
    <property type="molecule type" value="Genomic_DNA"/>
</dbReference>